<dbReference type="SUPFAM" id="SSF51556">
    <property type="entry name" value="Metallo-dependent hydrolases"/>
    <property type="match status" value="1"/>
</dbReference>
<proteinExistence type="inferred from homology"/>
<keyword evidence="7 10" id="KW-0862">Zinc</keyword>
<dbReference type="GO" id="GO:0005829">
    <property type="term" value="C:cytosol"/>
    <property type="evidence" value="ECO:0007669"/>
    <property type="project" value="TreeGrafter"/>
</dbReference>
<comment type="subunit">
    <text evidence="10">Homodimer.</text>
</comment>
<dbReference type="UniPathway" id="UPA00070">
    <property type="reaction ID" value="UER00117"/>
</dbReference>
<evidence type="ECO:0000256" key="3">
    <source>
        <dbReference type="ARBA" id="ARBA00005631"/>
    </source>
</evidence>
<evidence type="ECO:0000256" key="4">
    <source>
        <dbReference type="ARBA" id="ARBA00012860"/>
    </source>
</evidence>
<feature type="binding site" evidence="10">
    <location>
        <position position="13"/>
    </location>
    <ligand>
        <name>Zn(2+)</name>
        <dbReference type="ChEBI" id="CHEBI:29105"/>
        <label>1</label>
    </ligand>
</feature>
<feature type="binding site" evidence="10">
    <location>
        <position position="41"/>
    </location>
    <ligand>
        <name>substrate</name>
    </ligand>
</feature>
<dbReference type="GO" id="GO:0008270">
    <property type="term" value="F:zinc ion binding"/>
    <property type="evidence" value="ECO:0007669"/>
    <property type="project" value="UniProtKB-UniRule"/>
</dbReference>
<feature type="modified residue" description="N6-carboxylysine" evidence="10">
    <location>
        <position position="98"/>
    </location>
</feature>
<dbReference type="AlphaFoldDB" id="A0A7X4W9X3"/>
<dbReference type="PROSITE" id="PS00483">
    <property type="entry name" value="DIHYDROOROTASE_2"/>
    <property type="match status" value="1"/>
</dbReference>
<dbReference type="GO" id="GO:0004151">
    <property type="term" value="F:dihydroorotase activity"/>
    <property type="evidence" value="ECO:0007669"/>
    <property type="project" value="UniProtKB-UniRule"/>
</dbReference>
<feature type="binding site" evidence="10">
    <location>
        <position position="262"/>
    </location>
    <ligand>
        <name>substrate</name>
    </ligand>
</feature>
<sequence>MTSITITRPDDWHVHLRDGDVLKDTVRDISRYMGRAIIMPNLVPPVTDTSAALAYRDRILAAQPSETFSPLMVLYLTDNTTPDEIRKAKASGHVYAAKLYPAGATTNSDSGVTDINKLLPTMEAMQELGMPLLIHGEVTKHDVDIFDREKVFLETVLAPIVAAMPNLKVVLEHITTKDAVDFVNNAGPNVGATITAHHLLYNRNHMLAGGIRPHFYCLPILKRNTHQEALIAAATSGSKKFFLGTDSAPHTKGKKEAACGCAGSYTAHAAIELYAEVFELAGALDKLEGFASHNGPDFYGLPRNHDTITLTKQSWAVPDTMEFGAEQVVPIRAGEQIGWQVAQ</sequence>
<evidence type="ECO:0000256" key="2">
    <source>
        <dbReference type="ARBA" id="ARBA00004880"/>
    </source>
</evidence>
<dbReference type="PANTHER" id="PTHR43137">
    <property type="entry name" value="DIHYDROOROTASE"/>
    <property type="match status" value="1"/>
</dbReference>
<dbReference type="InterPro" id="IPR004721">
    <property type="entry name" value="DHOdimr"/>
</dbReference>
<feature type="binding site" evidence="10">
    <location>
        <position position="173"/>
    </location>
    <ligand>
        <name>Zn(2+)</name>
        <dbReference type="ChEBI" id="CHEBI:29105"/>
        <label>2</label>
    </ligand>
</feature>
<dbReference type="GO" id="GO:0006207">
    <property type="term" value="P:'de novo' pyrimidine nucleobase biosynthetic process"/>
    <property type="evidence" value="ECO:0007669"/>
    <property type="project" value="TreeGrafter"/>
</dbReference>
<dbReference type="NCBIfam" id="TIGR00856">
    <property type="entry name" value="pyrC_dimer"/>
    <property type="match status" value="1"/>
</dbReference>
<dbReference type="GO" id="GO:0044205">
    <property type="term" value="P:'de novo' UMP biosynthetic process"/>
    <property type="evidence" value="ECO:0007669"/>
    <property type="project" value="UniProtKB-UniRule"/>
</dbReference>
<feature type="active site" evidence="10">
    <location>
        <position position="246"/>
    </location>
</feature>
<evidence type="ECO:0000256" key="5">
    <source>
        <dbReference type="ARBA" id="ARBA00022723"/>
    </source>
</evidence>
<feature type="binding site" evidence="10">
    <location>
        <position position="135"/>
    </location>
    <ligand>
        <name>substrate</name>
    </ligand>
</feature>
<feature type="domain" description="Amidohydrolase-related" evidence="12">
    <location>
        <begin position="11"/>
        <end position="317"/>
    </location>
</feature>
<dbReference type="InterPro" id="IPR002195">
    <property type="entry name" value="Dihydroorotase_CS"/>
</dbReference>
<dbReference type="EMBL" id="WXWW01000039">
    <property type="protein sequence ID" value="NAW63990.1"/>
    <property type="molecule type" value="Genomic_DNA"/>
</dbReference>
<feature type="binding site" evidence="10">
    <location>
        <position position="218"/>
    </location>
    <ligand>
        <name>substrate</name>
    </ligand>
</feature>
<dbReference type="Proteomes" id="UP000465712">
    <property type="component" value="Unassembled WGS sequence"/>
</dbReference>
<dbReference type="FunFam" id="3.20.20.140:FF:000006">
    <property type="entry name" value="Dihydroorotase"/>
    <property type="match status" value="1"/>
</dbReference>
<feature type="binding site" evidence="10">
    <location>
        <position position="15"/>
    </location>
    <ligand>
        <name>Zn(2+)</name>
        <dbReference type="ChEBI" id="CHEBI:29105"/>
        <label>1</label>
    </ligand>
</feature>
<comment type="function">
    <text evidence="1 10">Catalyzes the reversible cyclization of carbamoyl aspartate to dihydroorotate.</text>
</comment>
<comment type="caution">
    <text evidence="13">The sequence shown here is derived from an EMBL/GenBank/DDBJ whole genome shotgun (WGS) entry which is preliminary data.</text>
</comment>
<feature type="binding site" evidence="10">
    <location>
        <position position="135"/>
    </location>
    <ligand>
        <name>Zn(2+)</name>
        <dbReference type="ChEBI" id="CHEBI:29105"/>
        <label>2</label>
    </ligand>
</feature>
<reference evidence="13 14" key="1">
    <citation type="submission" date="2017-05" db="EMBL/GenBank/DDBJ databases">
        <title>High clonality and local adaptation shapes Vibrionaceae linages within an endangered oasis.</title>
        <authorList>
            <person name="Vazquez-Rosas-Landa M."/>
        </authorList>
    </citation>
    <scope>NUCLEOTIDE SEQUENCE [LARGE SCALE GENOMIC DNA]</scope>
    <source>
        <strain evidence="13 14">P46_P4S1P180</strain>
    </source>
</reference>
<feature type="binding site" evidence="10">
    <location>
        <position position="246"/>
    </location>
    <ligand>
        <name>Zn(2+)</name>
        <dbReference type="ChEBI" id="CHEBI:29105"/>
        <label>1</label>
    </ligand>
</feature>
<dbReference type="PROSITE" id="PS00482">
    <property type="entry name" value="DIHYDROOROTASE_1"/>
    <property type="match status" value="1"/>
</dbReference>
<dbReference type="PANTHER" id="PTHR43137:SF1">
    <property type="entry name" value="DIHYDROOROTASE"/>
    <property type="match status" value="1"/>
</dbReference>
<keyword evidence="8 10" id="KW-0665">Pyrimidine biosynthesis</keyword>
<dbReference type="Pfam" id="PF01979">
    <property type="entry name" value="Amidohydro_1"/>
    <property type="match status" value="1"/>
</dbReference>
<evidence type="ECO:0000259" key="12">
    <source>
        <dbReference type="Pfam" id="PF01979"/>
    </source>
</evidence>
<evidence type="ECO:0000256" key="9">
    <source>
        <dbReference type="ARBA" id="ARBA00048492"/>
    </source>
</evidence>
<keyword evidence="5 10" id="KW-0479">Metal-binding</keyword>
<dbReference type="InterPro" id="IPR006680">
    <property type="entry name" value="Amidohydro-rel"/>
</dbReference>
<keyword evidence="6 10" id="KW-0378">Hydrolase</keyword>
<feature type="binding site" description="via carbamate group" evidence="10">
    <location>
        <position position="98"/>
    </location>
    <ligand>
        <name>Zn(2+)</name>
        <dbReference type="ChEBI" id="CHEBI:29105"/>
        <label>2</label>
    </ligand>
</feature>
<organism evidence="13 14">
    <name type="scientific">Photobacterium halotolerans</name>
    <dbReference type="NCBI Taxonomy" id="265726"/>
    <lineage>
        <taxon>Bacteria</taxon>
        <taxon>Pseudomonadati</taxon>
        <taxon>Pseudomonadota</taxon>
        <taxon>Gammaproteobacteria</taxon>
        <taxon>Vibrionales</taxon>
        <taxon>Vibrionaceae</taxon>
        <taxon>Photobacterium</taxon>
    </lineage>
</organism>
<feature type="binding site" evidence="10">
    <location>
        <begin position="15"/>
        <end position="17"/>
    </location>
    <ligand>
        <name>substrate</name>
    </ligand>
</feature>
<comment type="pathway">
    <text evidence="2 10 11">Pyrimidine metabolism; UMP biosynthesis via de novo pathway; (S)-dihydroorotate from bicarbonate: step 3/3.</text>
</comment>
<evidence type="ECO:0000313" key="14">
    <source>
        <dbReference type="Proteomes" id="UP000465712"/>
    </source>
</evidence>
<feature type="binding site" description="via carbamate group" evidence="10">
    <location>
        <position position="98"/>
    </location>
    <ligand>
        <name>Zn(2+)</name>
        <dbReference type="ChEBI" id="CHEBI:29105"/>
        <label>1</label>
    </ligand>
</feature>
<dbReference type="CDD" id="cd01294">
    <property type="entry name" value="DHOase"/>
    <property type="match status" value="1"/>
</dbReference>
<comment type="catalytic activity">
    <reaction evidence="9 10 11">
        <text>(S)-dihydroorotate + H2O = N-carbamoyl-L-aspartate + H(+)</text>
        <dbReference type="Rhea" id="RHEA:24296"/>
        <dbReference type="ChEBI" id="CHEBI:15377"/>
        <dbReference type="ChEBI" id="CHEBI:15378"/>
        <dbReference type="ChEBI" id="CHEBI:30864"/>
        <dbReference type="ChEBI" id="CHEBI:32814"/>
        <dbReference type="EC" id="3.5.2.3"/>
    </reaction>
</comment>
<gene>
    <name evidence="10 13" type="primary">pyrC</name>
    <name evidence="13" type="ORF">CAG72_02060</name>
</gene>
<dbReference type="RefSeq" id="WP_161442514.1">
    <property type="nucleotide sequence ID" value="NZ_WXWW01000039.1"/>
</dbReference>
<dbReference type="HAMAP" id="MF_00219">
    <property type="entry name" value="PyrC_classII"/>
    <property type="match status" value="1"/>
</dbReference>
<name>A0A7X4W9X3_9GAMM</name>
<evidence type="ECO:0000256" key="7">
    <source>
        <dbReference type="ARBA" id="ARBA00022833"/>
    </source>
</evidence>
<dbReference type="Gene3D" id="3.20.20.140">
    <property type="entry name" value="Metal-dependent hydrolases"/>
    <property type="match status" value="1"/>
</dbReference>
<dbReference type="PIRSF" id="PIRSF001237">
    <property type="entry name" value="DHOdimr"/>
    <property type="match status" value="1"/>
</dbReference>
<accession>A0A7X4W9X3</accession>
<evidence type="ECO:0000256" key="1">
    <source>
        <dbReference type="ARBA" id="ARBA00002368"/>
    </source>
</evidence>
<feature type="binding site" evidence="10">
    <location>
        <position position="250"/>
    </location>
    <ligand>
        <name>substrate</name>
    </ligand>
</feature>
<evidence type="ECO:0000313" key="13">
    <source>
        <dbReference type="EMBL" id="NAW63990.1"/>
    </source>
</evidence>
<dbReference type="EC" id="3.5.2.3" evidence="4 10"/>
<evidence type="ECO:0000256" key="11">
    <source>
        <dbReference type="RuleBase" id="RU003440"/>
    </source>
</evidence>
<protein>
    <recommendedName>
        <fullName evidence="4 10">Dihydroorotase</fullName>
        <shortName evidence="10">DHOase</shortName>
        <ecNumber evidence="4 10">3.5.2.3</ecNumber>
    </recommendedName>
</protein>
<evidence type="ECO:0000256" key="6">
    <source>
        <dbReference type="ARBA" id="ARBA00022801"/>
    </source>
</evidence>
<dbReference type="InterPro" id="IPR032466">
    <property type="entry name" value="Metal_Hydrolase"/>
</dbReference>
<comment type="similarity">
    <text evidence="3 10 11">Belongs to the metallo-dependent hydrolases superfamily. DHOase family. Class II DHOase subfamily.</text>
</comment>
<comment type="cofactor">
    <cofactor evidence="10 11">
        <name>Zn(2+)</name>
        <dbReference type="ChEBI" id="CHEBI:29105"/>
    </cofactor>
    <text evidence="10 11">Binds 2 Zn(2+) ions per subunit.</text>
</comment>
<evidence type="ECO:0000256" key="8">
    <source>
        <dbReference type="ARBA" id="ARBA00022975"/>
    </source>
</evidence>
<evidence type="ECO:0000256" key="10">
    <source>
        <dbReference type="HAMAP-Rule" id="MF_00219"/>
    </source>
</evidence>